<dbReference type="OrthoDB" id="3059164at2759"/>
<accession>A0A8H6Z716</accession>
<evidence type="ECO:0000256" key="1">
    <source>
        <dbReference type="SAM" id="MobiDB-lite"/>
    </source>
</evidence>
<keyword evidence="2" id="KW-0695">RNA-directed DNA polymerase</keyword>
<dbReference type="Proteomes" id="UP000620124">
    <property type="component" value="Unassembled WGS sequence"/>
</dbReference>
<keyword evidence="2" id="KW-0548">Nucleotidyltransferase</keyword>
<sequence length="377" mass="42447">MDLDSFLGVLRDRLELRPVPIINSIEELNDAVDFLDEVLLVALETSTPRHRPSTKAKRWWKPLLTKLRIAMRNSRRRFQRTRIERARTEWLDARRAFYRAISQAKFEVWLTFLKELERIDVYKALKRLKERRSAVFPSIADPNSGGIALTHMDRGRVLGRAWFGEKAAELPMVPPTDASNTSPDVTPETRVDQSGSGDRGMRGGVRSEALPLGGLPPSADRQDPMPASIDTSEAPLDETDAPTLAETIVIDAERPLVPPSDLEIDQVIRTSSPWKAPDRYGIQMGHVQRGYPVLAPWIRAIYRASLALGVKPTPFKANVATPVHKAGKKDKTSPKAWRPVENYEHILAKPLERLVANRLSFDAESLGFLETLRSRTT</sequence>
<dbReference type="GO" id="GO:0003964">
    <property type="term" value="F:RNA-directed DNA polymerase activity"/>
    <property type="evidence" value="ECO:0007669"/>
    <property type="project" value="UniProtKB-KW"/>
</dbReference>
<evidence type="ECO:0000313" key="3">
    <source>
        <dbReference type="Proteomes" id="UP000620124"/>
    </source>
</evidence>
<gene>
    <name evidence="2" type="ORF">MVEN_00063000</name>
</gene>
<feature type="region of interest" description="Disordered" evidence="1">
    <location>
        <begin position="169"/>
        <end position="241"/>
    </location>
</feature>
<name>A0A8H6Z716_9AGAR</name>
<evidence type="ECO:0000313" key="2">
    <source>
        <dbReference type="EMBL" id="KAF7372047.1"/>
    </source>
</evidence>
<comment type="caution">
    <text evidence="2">The sequence shown here is derived from an EMBL/GenBank/DDBJ whole genome shotgun (WGS) entry which is preliminary data.</text>
</comment>
<organism evidence="2 3">
    <name type="scientific">Mycena venus</name>
    <dbReference type="NCBI Taxonomy" id="2733690"/>
    <lineage>
        <taxon>Eukaryota</taxon>
        <taxon>Fungi</taxon>
        <taxon>Dikarya</taxon>
        <taxon>Basidiomycota</taxon>
        <taxon>Agaricomycotina</taxon>
        <taxon>Agaricomycetes</taxon>
        <taxon>Agaricomycetidae</taxon>
        <taxon>Agaricales</taxon>
        <taxon>Marasmiineae</taxon>
        <taxon>Mycenaceae</taxon>
        <taxon>Mycena</taxon>
    </lineage>
</organism>
<dbReference type="AlphaFoldDB" id="A0A8H6Z716"/>
<keyword evidence="2" id="KW-0808">Transferase</keyword>
<keyword evidence="3" id="KW-1185">Reference proteome</keyword>
<dbReference type="EMBL" id="JACAZI010000001">
    <property type="protein sequence ID" value="KAF7372047.1"/>
    <property type="molecule type" value="Genomic_DNA"/>
</dbReference>
<protein>
    <submittedName>
        <fullName evidence="2">Reverse transcriptase</fullName>
    </submittedName>
</protein>
<reference evidence="2" key="1">
    <citation type="submission" date="2020-05" db="EMBL/GenBank/DDBJ databases">
        <title>Mycena genomes resolve the evolution of fungal bioluminescence.</title>
        <authorList>
            <person name="Tsai I.J."/>
        </authorList>
    </citation>
    <scope>NUCLEOTIDE SEQUENCE</scope>
    <source>
        <strain evidence="2">CCC161011</strain>
    </source>
</reference>
<proteinExistence type="predicted"/>